<evidence type="ECO:0000313" key="2">
    <source>
        <dbReference type="Proteomes" id="UP000027456"/>
    </source>
</evidence>
<proteinExistence type="predicted"/>
<dbReference type="HOGENOM" id="CLU_035840_0_0_1"/>
<keyword evidence="2" id="KW-1185">Reference proteome</keyword>
<accession>A0A074RZ36</accession>
<dbReference type="AlphaFoldDB" id="A0A074RZ36"/>
<organism evidence="1 2">
    <name type="scientific">Rhizoctonia solani 123E</name>
    <dbReference type="NCBI Taxonomy" id="1423351"/>
    <lineage>
        <taxon>Eukaryota</taxon>
        <taxon>Fungi</taxon>
        <taxon>Dikarya</taxon>
        <taxon>Basidiomycota</taxon>
        <taxon>Agaricomycotina</taxon>
        <taxon>Agaricomycetes</taxon>
        <taxon>Cantharellales</taxon>
        <taxon>Ceratobasidiaceae</taxon>
        <taxon>Rhizoctonia</taxon>
    </lineage>
</organism>
<dbReference type="EMBL" id="AZST01000307">
    <property type="protein sequence ID" value="KEP49923.1"/>
    <property type="molecule type" value="Genomic_DNA"/>
</dbReference>
<reference evidence="1 2" key="1">
    <citation type="submission" date="2013-12" db="EMBL/GenBank/DDBJ databases">
        <authorList>
            <person name="Cubeta M."/>
            <person name="Pakala S."/>
            <person name="Fedorova N."/>
            <person name="Thomas E."/>
            <person name="Dean R."/>
            <person name="Jabaji S."/>
            <person name="Neate S."/>
            <person name="Toda T."/>
            <person name="Tavantzis S."/>
            <person name="Vilgalys R."/>
            <person name="Bharathan N."/>
            <person name="Pakala S."/>
            <person name="Losada L.S."/>
            <person name="Zafar N."/>
            <person name="Nierman W."/>
        </authorList>
    </citation>
    <scope>NUCLEOTIDE SEQUENCE [LARGE SCALE GENOMIC DNA]</scope>
    <source>
        <strain evidence="1 2">123E</strain>
    </source>
</reference>
<evidence type="ECO:0000313" key="1">
    <source>
        <dbReference type="EMBL" id="KEP49923.1"/>
    </source>
</evidence>
<dbReference type="Proteomes" id="UP000027456">
    <property type="component" value="Unassembled WGS sequence"/>
</dbReference>
<sequence>MILDGLPVHMGSQLRGRPYAEVFTVITNTKPSQFRNLMEIVYCPPPNKLAIIQPATCSASAWHNFVFYLDVAILSLRFDMPRLDKWAVSELKKLVYTVSRMISDGIPLSEDSYSDGAEALEGSVDMNAEDYPVFRLIDAIWHANKISDKSLAHRLRGIFFYHCTSPPTDTIVSLFKILGLRKRSPSLFGFLFLLLLSKGSETWKRNAFTQTDRMAFFSAQSYLTPLPKSLKLSLRTPLLNHFESLGRSANRFVNEPGKSCDNSCSQGAFYSWVDHFDDGFYVKTCSKEPLVAIKALADIPRRRLDFAEELKHDSEDPERGQCCSGRMNIMEALDLDLQEVYTRVSEYYRPIV</sequence>
<comment type="caution">
    <text evidence="1">The sequence shown here is derived from an EMBL/GenBank/DDBJ whole genome shotgun (WGS) entry which is preliminary data.</text>
</comment>
<dbReference type="OrthoDB" id="3238373at2759"/>
<gene>
    <name evidence="1" type="ORF">V565_090370</name>
</gene>
<protein>
    <submittedName>
        <fullName evidence="1">Uncharacterized protein</fullName>
    </submittedName>
</protein>
<name>A0A074RZ36_9AGAM</name>